<proteinExistence type="predicted"/>
<evidence type="ECO:0000313" key="3">
    <source>
        <dbReference type="Proteomes" id="UP000250321"/>
    </source>
</evidence>
<organism evidence="2 3">
    <name type="scientific">Prunus yedoensis var. nudiflora</name>
    <dbReference type="NCBI Taxonomy" id="2094558"/>
    <lineage>
        <taxon>Eukaryota</taxon>
        <taxon>Viridiplantae</taxon>
        <taxon>Streptophyta</taxon>
        <taxon>Embryophyta</taxon>
        <taxon>Tracheophyta</taxon>
        <taxon>Spermatophyta</taxon>
        <taxon>Magnoliopsida</taxon>
        <taxon>eudicotyledons</taxon>
        <taxon>Gunneridae</taxon>
        <taxon>Pentapetalae</taxon>
        <taxon>rosids</taxon>
        <taxon>fabids</taxon>
        <taxon>Rosales</taxon>
        <taxon>Rosaceae</taxon>
        <taxon>Amygdaloideae</taxon>
        <taxon>Amygdaleae</taxon>
        <taxon>Prunus</taxon>
    </lineage>
</organism>
<feature type="compositionally biased region" description="Basic and acidic residues" evidence="1">
    <location>
        <begin position="86"/>
        <end position="100"/>
    </location>
</feature>
<evidence type="ECO:0000313" key="2">
    <source>
        <dbReference type="EMBL" id="PQP96476.1"/>
    </source>
</evidence>
<feature type="region of interest" description="Disordered" evidence="1">
    <location>
        <begin position="49"/>
        <end position="115"/>
    </location>
</feature>
<gene>
    <name evidence="2" type="ORF">Pyn_05636</name>
</gene>
<keyword evidence="3" id="KW-1185">Reference proteome</keyword>
<dbReference type="OrthoDB" id="10402226at2759"/>
<accession>A0A314XUR2</accession>
<reference evidence="2 3" key="1">
    <citation type="submission" date="2018-02" db="EMBL/GenBank/DDBJ databases">
        <title>Draft genome of wild Prunus yedoensis var. nudiflora.</title>
        <authorList>
            <person name="Baek S."/>
            <person name="Kim J.-H."/>
            <person name="Choi K."/>
            <person name="Kim G.-B."/>
            <person name="Cho A."/>
            <person name="Jang H."/>
            <person name="Shin C.-H."/>
            <person name="Yu H.-J."/>
            <person name="Mun J.-H."/>
        </authorList>
    </citation>
    <scope>NUCLEOTIDE SEQUENCE [LARGE SCALE GENOMIC DNA]</scope>
    <source>
        <strain evidence="3">cv. Jeju island</strain>
        <tissue evidence="2">Leaf</tissue>
    </source>
</reference>
<sequence length="128" mass="14810">MSQESSPDELVTPAASRKGRRKSNHLTNIETYLVEMRKDINELRDQNKEVMEEVKKTHTGRQQRLEEWSQEHRDRQSSGPQRRGKLQREGHDDEKGESHPRSPNGTICGKLQTFEPSLHNHSLVSLVC</sequence>
<dbReference type="Proteomes" id="UP000250321">
    <property type="component" value="Unassembled WGS sequence"/>
</dbReference>
<comment type="caution">
    <text evidence="2">The sequence shown here is derived from an EMBL/GenBank/DDBJ whole genome shotgun (WGS) entry which is preliminary data.</text>
</comment>
<dbReference type="EMBL" id="PJQY01002100">
    <property type="protein sequence ID" value="PQP96476.1"/>
    <property type="molecule type" value="Genomic_DNA"/>
</dbReference>
<evidence type="ECO:0000256" key="1">
    <source>
        <dbReference type="SAM" id="MobiDB-lite"/>
    </source>
</evidence>
<protein>
    <submittedName>
        <fullName evidence="2">Uncharacterized protein</fullName>
    </submittedName>
</protein>
<name>A0A314XUR2_PRUYE</name>
<dbReference type="AlphaFoldDB" id="A0A314XUR2"/>
<feature type="compositionally biased region" description="Basic and acidic residues" evidence="1">
    <location>
        <begin position="63"/>
        <end position="76"/>
    </location>
</feature>
<feature type="region of interest" description="Disordered" evidence="1">
    <location>
        <begin position="1"/>
        <end position="29"/>
    </location>
</feature>